<protein>
    <submittedName>
        <fullName evidence="7">TonB-dependent receptor</fullName>
    </submittedName>
</protein>
<evidence type="ECO:0000259" key="5">
    <source>
        <dbReference type="Pfam" id="PF07715"/>
    </source>
</evidence>
<evidence type="ECO:0000256" key="3">
    <source>
        <dbReference type="ARBA" id="ARBA00023237"/>
    </source>
</evidence>
<name>A0A4V5P0Z9_9SPHI</name>
<dbReference type="Pfam" id="PF14905">
    <property type="entry name" value="OMP_b-brl_3"/>
    <property type="match status" value="1"/>
</dbReference>
<keyword evidence="8" id="KW-1185">Reference proteome</keyword>
<evidence type="ECO:0000313" key="7">
    <source>
        <dbReference type="EMBL" id="TKC07468.1"/>
    </source>
</evidence>
<dbReference type="EMBL" id="SWBQ01000002">
    <property type="protein sequence ID" value="TKC07468.1"/>
    <property type="molecule type" value="Genomic_DNA"/>
</dbReference>
<feature type="domain" description="TonB-dependent receptor plug" evidence="5">
    <location>
        <begin position="137"/>
        <end position="231"/>
    </location>
</feature>
<keyword evidence="7" id="KW-0675">Receptor</keyword>
<dbReference type="Gene3D" id="2.40.170.20">
    <property type="entry name" value="TonB-dependent receptor, beta-barrel domain"/>
    <property type="match status" value="1"/>
</dbReference>
<dbReference type="InterPro" id="IPR012910">
    <property type="entry name" value="Plug_dom"/>
</dbReference>
<accession>A0A4V5P0Z9</accession>
<keyword evidence="4" id="KW-0732">Signal</keyword>
<feature type="signal peptide" evidence="4">
    <location>
        <begin position="1"/>
        <end position="27"/>
    </location>
</feature>
<evidence type="ECO:0000256" key="4">
    <source>
        <dbReference type="SAM" id="SignalP"/>
    </source>
</evidence>
<gene>
    <name evidence="7" type="ORF">FA047_09485</name>
</gene>
<dbReference type="PANTHER" id="PTHR40980:SF4">
    <property type="entry name" value="TONB-DEPENDENT RECEPTOR-LIKE BETA-BARREL DOMAIN-CONTAINING PROTEIN"/>
    <property type="match status" value="1"/>
</dbReference>
<evidence type="ECO:0000256" key="2">
    <source>
        <dbReference type="ARBA" id="ARBA00023136"/>
    </source>
</evidence>
<dbReference type="SUPFAM" id="SSF49464">
    <property type="entry name" value="Carboxypeptidase regulatory domain-like"/>
    <property type="match status" value="1"/>
</dbReference>
<reference evidence="7 8" key="1">
    <citation type="submission" date="2019-04" db="EMBL/GenBank/DDBJ databases">
        <title>Pedobacter sp. RP-3-15 sp. nov., isolated from Arctic soil.</title>
        <authorList>
            <person name="Dahal R.H."/>
            <person name="Kim D.-U."/>
        </authorList>
    </citation>
    <scope>NUCLEOTIDE SEQUENCE [LARGE SCALE GENOMIC DNA]</scope>
    <source>
        <strain evidence="7 8">RP-3-15</strain>
    </source>
</reference>
<dbReference type="InterPro" id="IPR041700">
    <property type="entry name" value="OMP_b-brl_3"/>
</dbReference>
<dbReference type="GO" id="GO:0009279">
    <property type="term" value="C:cell outer membrane"/>
    <property type="evidence" value="ECO:0007669"/>
    <property type="project" value="UniProtKB-SubCell"/>
</dbReference>
<dbReference type="Pfam" id="PF07715">
    <property type="entry name" value="Plug"/>
    <property type="match status" value="1"/>
</dbReference>
<comment type="caution">
    <text evidence="7">The sequence shown here is derived from an EMBL/GenBank/DDBJ whole genome shotgun (WGS) entry which is preliminary data.</text>
</comment>
<dbReference type="Proteomes" id="UP000307244">
    <property type="component" value="Unassembled WGS sequence"/>
</dbReference>
<sequence>MNFRFAIIKPAIQLVLALFISVSAAFAQQNSFKIYGRVLDDKGKPLEQINIALYTVANAMAVKATVTEHDGKFSISAPQLGEYLLKASLAGQVAYQSKPIILKDGLFEVNLNDIIIKIKSTELKEIVISSKKAFSELKSDRTVINVDALISNTGISTMDVLAKSPGVAVDGNGLISLKGKSGVNVYVDDKPTYMSGNDLENYLRSLPSSSVEQIELITNPSAKYDAAGNAGIINIKTKKSKAGGFNGTLNLSLNQGKLTRLNNSLNLNYYKNKINAFANFSHNLNNSFIDLDLRRIYKNEDDSPKYYFNQNTFLKRNGNTFNTKAGIDFYQTSKTTWGFVFNGTLRKSSQTNRNTSNLLNAFNQLDSIIQASNNEKSRFENTNFNLNYRHKFGKETGELTFDLDYLNYSHQTEQQYYNYSYFPDMSLKYADLLTGELPSGIDIYSAKVDFSKPLKNNLKLETGIKSSHIITDNVADYHYVVGNTSAPDFEKTNHFVYKENINAAYINLSIQGKKLTVQAGLRFENTRSNGHQLGNPVKPDSAFNRTYNNLFPTFYLSYKLDSAANNQIGLNFGRRVDRPSYRSLNPFYMPLDKFTYYLGNPFLKPTFTNVFELSYTHKNKFTTTISYSSIKDQVTETIEIVDGTYYSRPGNIGSGNIKTISVNAEVDFYKWLTLHAYGELSNVVTKTDFYTGFLTTNGTYFRTTPNLQIKISPSWNAEVNFLYQSKFSSTQFVRNSVNEFGAAIQKKLSAKSNLKFNVTDIFRTRVYVGTINNLAATTAGWVNKSDSRNFILTYSYRFGKMFSAPKKYNPSGADTEKQRAGS</sequence>
<dbReference type="SUPFAM" id="SSF56935">
    <property type="entry name" value="Porins"/>
    <property type="match status" value="1"/>
</dbReference>
<dbReference type="InterPro" id="IPR008969">
    <property type="entry name" value="CarboxyPept-like_regulatory"/>
</dbReference>
<proteinExistence type="predicted"/>
<evidence type="ECO:0000256" key="1">
    <source>
        <dbReference type="ARBA" id="ARBA00004442"/>
    </source>
</evidence>
<dbReference type="AlphaFoldDB" id="A0A4V5P0Z9"/>
<evidence type="ECO:0000313" key="8">
    <source>
        <dbReference type="Proteomes" id="UP000307244"/>
    </source>
</evidence>
<feature type="domain" description="Outer membrane protein beta-barrel" evidence="6">
    <location>
        <begin position="390"/>
        <end position="796"/>
    </location>
</feature>
<comment type="subcellular location">
    <subcellularLocation>
        <location evidence="1">Cell outer membrane</location>
    </subcellularLocation>
</comment>
<dbReference type="OrthoDB" id="606851at2"/>
<dbReference type="PANTHER" id="PTHR40980">
    <property type="entry name" value="PLUG DOMAIN-CONTAINING PROTEIN"/>
    <property type="match status" value="1"/>
</dbReference>
<dbReference type="Pfam" id="PF13620">
    <property type="entry name" value="CarboxypepD_reg"/>
    <property type="match status" value="1"/>
</dbReference>
<keyword evidence="2" id="KW-0472">Membrane</keyword>
<keyword evidence="3" id="KW-0998">Cell outer membrane</keyword>
<evidence type="ECO:0000259" key="6">
    <source>
        <dbReference type="Pfam" id="PF14905"/>
    </source>
</evidence>
<feature type="chain" id="PRO_5020495109" evidence="4">
    <location>
        <begin position="28"/>
        <end position="822"/>
    </location>
</feature>
<dbReference type="InterPro" id="IPR036942">
    <property type="entry name" value="Beta-barrel_TonB_sf"/>
</dbReference>
<organism evidence="7 8">
    <name type="scientific">Pedobacter frigoris</name>
    <dbReference type="NCBI Taxonomy" id="2571272"/>
    <lineage>
        <taxon>Bacteria</taxon>
        <taxon>Pseudomonadati</taxon>
        <taxon>Bacteroidota</taxon>
        <taxon>Sphingobacteriia</taxon>
        <taxon>Sphingobacteriales</taxon>
        <taxon>Sphingobacteriaceae</taxon>
        <taxon>Pedobacter</taxon>
    </lineage>
</organism>